<dbReference type="Proteomes" id="UP001163603">
    <property type="component" value="Chromosome 7"/>
</dbReference>
<keyword evidence="2" id="KW-1185">Reference proteome</keyword>
<dbReference type="EMBL" id="CM047742">
    <property type="protein sequence ID" value="KAJ0035112.1"/>
    <property type="molecule type" value="Genomic_DNA"/>
</dbReference>
<name>A0ACC0YGX1_9ROSI</name>
<comment type="caution">
    <text evidence="1">The sequence shown here is derived from an EMBL/GenBank/DDBJ whole genome shotgun (WGS) entry which is preliminary data.</text>
</comment>
<evidence type="ECO:0000313" key="1">
    <source>
        <dbReference type="EMBL" id="KAJ0035112.1"/>
    </source>
</evidence>
<reference evidence="2" key="1">
    <citation type="journal article" date="2023" name="G3 (Bethesda)">
        <title>Genome assembly and association tests identify interacting loci associated with vigor, precocity, and sex in interspecific pistachio rootstocks.</title>
        <authorList>
            <person name="Palmer W."/>
            <person name="Jacygrad E."/>
            <person name="Sagayaradj S."/>
            <person name="Cavanaugh K."/>
            <person name="Han R."/>
            <person name="Bertier L."/>
            <person name="Beede B."/>
            <person name="Kafkas S."/>
            <person name="Golino D."/>
            <person name="Preece J."/>
            <person name="Michelmore R."/>
        </authorList>
    </citation>
    <scope>NUCLEOTIDE SEQUENCE [LARGE SCALE GENOMIC DNA]</scope>
</reference>
<organism evidence="1 2">
    <name type="scientific">Pistacia integerrima</name>
    <dbReference type="NCBI Taxonomy" id="434235"/>
    <lineage>
        <taxon>Eukaryota</taxon>
        <taxon>Viridiplantae</taxon>
        <taxon>Streptophyta</taxon>
        <taxon>Embryophyta</taxon>
        <taxon>Tracheophyta</taxon>
        <taxon>Spermatophyta</taxon>
        <taxon>Magnoliopsida</taxon>
        <taxon>eudicotyledons</taxon>
        <taxon>Gunneridae</taxon>
        <taxon>Pentapetalae</taxon>
        <taxon>rosids</taxon>
        <taxon>malvids</taxon>
        <taxon>Sapindales</taxon>
        <taxon>Anacardiaceae</taxon>
        <taxon>Pistacia</taxon>
    </lineage>
</organism>
<proteinExistence type="predicted"/>
<sequence>MALWSSTPLQLMLGLLFLLLLLLHPITTTTGIHVNTAVIHRPSRTSYMPEFREAPAFRNGDECGSQDAHRIHIAMTLDVNYLRGFAGRYRSLLDKLWISL</sequence>
<protein>
    <submittedName>
        <fullName evidence="1">Uncharacterized protein</fullName>
    </submittedName>
</protein>
<accession>A0ACC0YGX1</accession>
<gene>
    <name evidence="1" type="ORF">Pint_24971</name>
</gene>
<evidence type="ECO:0000313" key="2">
    <source>
        <dbReference type="Proteomes" id="UP001163603"/>
    </source>
</evidence>